<dbReference type="InterPro" id="IPR029039">
    <property type="entry name" value="Flavoprotein-like_sf"/>
</dbReference>
<name>A0ABW1TW18_9BURK</name>
<dbReference type="EMBL" id="JBHSRS010000015">
    <property type="protein sequence ID" value="MFC6280957.1"/>
    <property type="molecule type" value="Genomic_DNA"/>
</dbReference>
<comment type="caution">
    <text evidence="1">The sequence shown here is derived from an EMBL/GenBank/DDBJ whole genome shotgun (WGS) entry which is preliminary data.</text>
</comment>
<reference evidence="2" key="1">
    <citation type="journal article" date="2019" name="Int. J. Syst. Evol. Microbiol.">
        <title>The Global Catalogue of Microorganisms (GCM) 10K type strain sequencing project: providing services to taxonomists for standard genome sequencing and annotation.</title>
        <authorList>
            <consortium name="The Broad Institute Genomics Platform"/>
            <consortium name="The Broad Institute Genome Sequencing Center for Infectious Disease"/>
            <person name="Wu L."/>
            <person name="Ma J."/>
        </authorList>
    </citation>
    <scope>NUCLEOTIDE SEQUENCE [LARGE SCALE GENOMIC DNA]</scope>
    <source>
        <strain evidence="2">CCUG 39402</strain>
    </source>
</reference>
<accession>A0ABW1TW18</accession>
<evidence type="ECO:0000313" key="1">
    <source>
        <dbReference type="EMBL" id="MFC6280957.1"/>
    </source>
</evidence>
<dbReference type="RefSeq" id="WP_371436091.1">
    <property type="nucleotide sequence ID" value="NZ_JBHSRS010000015.1"/>
</dbReference>
<evidence type="ECO:0000313" key="2">
    <source>
        <dbReference type="Proteomes" id="UP001596270"/>
    </source>
</evidence>
<sequence length="146" mass="15001">MGEISETRSRAGVPGTLKCVADSLFRLTPPVLYVGPDPKDFQAVVLIAPIWVYRLAAPMRSFVAERVDQLPRTAVVAVMGGKGGSNAAAEIGALLGREPLLATAFTTREVDDGSCAGRIEAFGGALAAIGPGSEPLRPAVLSPSAG</sequence>
<organism evidence="1 2">
    <name type="scientific">Polaromonas aquatica</name>
    <dbReference type="NCBI Taxonomy" id="332657"/>
    <lineage>
        <taxon>Bacteria</taxon>
        <taxon>Pseudomonadati</taxon>
        <taxon>Pseudomonadota</taxon>
        <taxon>Betaproteobacteria</taxon>
        <taxon>Burkholderiales</taxon>
        <taxon>Comamonadaceae</taxon>
        <taxon>Polaromonas</taxon>
    </lineage>
</organism>
<dbReference type="Gene3D" id="3.40.50.360">
    <property type="match status" value="1"/>
</dbReference>
<proteinExistence type="predicted"/>
<dbReference type="Proteomes" id="UP001596270">
    <property type="component" value="Unassembled WGS sequence"/>
</dbReference>
<gene>
    <name evidence="1" type="ORF">ACFQND_06900</name>
</gene>
<protein>
    <submittedName>
        <fullName evidence="1">Flavodoxin</fullName>
    </submittedName>
</protein>
<keyword evidence="2" id="KW-1185">Reference proteome</keyword>